<organism evidence="2 3">
    <name type="scientific">Pristionchus mayeri</name>
    <dbReference type="NCBI Taxonomy" id="1317129"/>
    <lineage>
        <taxon>Eukaryota</taxon>
        <taxon>Metazoa</taxon>
        <taxon>Ecdysozoa</taxon>
        <taxon>Nematoda</taxon>
        <taxon>Chromadorea</taxon>
        <taxon>Rhabditida</taxon>
        <taxon>Rhabditina</taxon>
        <taxon>Diplogasteromorpha</taxon>
        <taxon>Diplogasteroidea</taxon>
        <taxon>Neodiplogasteridae</taxon>
        <taxon>Pristionchus</taxon>
    </lineage>
</organism>
<evidence type="ECO:0000256" key="1">
    <source>
        <dbReference type="SAM" id="MobiDB-lite"/>
    </source>
</evidence>
<keyword evidence="3" id="KW-1185">Reference proteome</keyword>
<dbReference type="AlphaFoldDB" id="A0AAN5CXR4"/>
<reference evidence="3" key="1">
    <citation type="submission" date="2022-10" db="EMBL/GenBank/DDBJ databases">
        <title>Genome assembly of Pristionchus species.</title>
        <authorList>
            <person name="Yoshida K."/>
            <person name="Sommer R.J."/>
        </authorList>
    </citation>
    <scope>NUCLEOTIDE SEQUENCE [LARGE SCALE GENOMIC DNA]</scope>
    <source>
        <strain evidence="3">RS5460</strain>
    </source>
</reference>
<feature type="compositionally biased region" description="Basic and acidic residues" evidence="1">
    <location>
        <begin position="27"/>
        <end position="40"/>
    </location>
</feature>
<feature type="compositionally biased region" description="Basic and acidic residues" evidence="1">
    <location>
        <begin position="1"/>
        <end position="12"/>
    </location>
</feature>
<name>A0AAN5CXR4_9BILA</name>
<protein>
    <submittedName>
        <fullName evidence="2">Uncharacterized protein</fullName>
    </submittedName>
</protein>
<gene>
    <name evidence="2" type="ORF">PMAYCL1PPCAC_22682</name>
</gene>
<evidence type="ECO:0000313" key="3">
    <source>
        <dbReference type="Proteomes" id="UP001328107"/>
    </source>
</evidence>
<sequence length="310" mass="36451">MNREPDPNDPNDRMNPNVPVQLFLNDPPKRKQEAPKRKRVREPIEIVEPIHEFELITRLSPVKQTRKEDKIDEKKPLKRKDPRFTREPEIVFCNKQLRRWLASSLSDLQTHFLRTIANIVVHRFSNYGIGNPDAYVDKIFQGKVPYKFCTIPAVREYIDASMYGIRDELKPQKIEAICFAITNELEESLLEVEIDLFQTEKFHDRRIRGQNPTGIRELREKLCTALIHLQRLQLTPAIYKQLSRARTGLTIRYATIDCDPDDDDLNCPDGWEPIFPTPADWCGWLHTWTDPITTEFNHMKFHVLTDPLVR</sequence>
<dbReference type="EMBL" id="BTRK01000005">
    <property type="protein sequence ID" value="GMR52487.1"/>
    <property type="molecule type" value="Genomic_DNA"/>
</dbReference>
<evidence type="ECO:0000313" key="2">
    <source>
        <dbReference type="EMBL" id="GMR52487.1"/>
    </source>
</evidence>
<dbReference type="Proteomes" id="UP001328107">
    <property type="component" value="Unassembled WGS sequence"/>
</dbReference>
<proteinExistence type="predicted"/>
<feature type="region of interest" description="Disordered" evidence="1">
    <location>
        <begin position="1"/>
        <end position="40"/>
    </location>
</feature>
<comment type="caution">
    <text evidence="2">The sequence shown here is derived from an EMBL/GenBank/DDBJ whole genome shotgun (WGS) entry which is preliminary data.</text>
</comment>
<accession>A0AAN5CXR4</accession>